<feature type="transmembrane region" description="Helical" evidence="8">
    <location>
        <begin position="7"/>
        <end position="28"/>
    </location>
</feature>
<name>G4AAF2_AGGAC</name>
<evidence type="ECO:0000256" key="3">
    <source>
        <dbReference type="ARBA" id="ARBA00022475"/>
    </source>
</evidence>
<evidence type="ECO:0000313" key="11">
    <source>
        <dbReference type="Proteomes" id="UP000005508"/>
    </source>
</evidence>
<comment type="subcellular location">
    <subcellularLocation>
        <location evidence="1">Cell inner membrane</location>
        <topology evidence="1">Multi-pass membrane protein</topology>
    </subcellularLocation>
</comment>
<evidence type="ECO:0000256" key="4">
    <source>
        <dbReference type="ARBA" id="ARBA00022519"/>
    </source>
</evidence>
<dbReference type="GO" id="GO:0030395">
    <property type="term" value="F:lactose binding"/>
    <property type="evidence" value="ECO:0007669"/>
    <property type="project" value="TreeGrafter"/>
</dbReference>
<evidence type="ECO:0000313" key="10">
    <source>
        <dbReference type="EMBL" id="EGY33264.1"/>
    </source>
</evidence>
<evidence type="ECO:0000256" key="8">
    <source>
        <dbReference type="SAM" id="Phobius"/>
    </source>
</evidence>
<dbReference type="PANTHER" id="PTHR23522:SF10">
    <property type="entry name" value="3-PHENYLPROPIONIC ACID TRANSPORTER-RELATED"/>
    <property type="match status" value="1"/>
</dbReference>
<evidence type="ECO:0000256" key="5">
    <source>
        <dbReference type="ARBA" id="ARBA00022692"/>
    </source>
</evidence>
<feature type="transmembrane region" description="Helical" evidence="8">
    <location>
        <begin position="238"/>
        <end position="258"/>
    </location>
</feature>
<gene>
    <name evidence="10" type="ORF">SC1083_1825</name>
</gene>
<feature type="domain" description="Major facilitator superfamily associated" evidence="9">
    <location>
        <begin position="7"/>
        <end position="361"/>
    </location>
</feature>
<dbReference type="Proteomes" id="UP000005508">
    <property type="component" value="Unassembled WGS sequence"/>
</dbReference>
<dbReference type="GO" id="GO:0005886">
    <property type="term" value="C:plasma membrane"/>
    <property type="evidence" value="ECO:0007669"/>
    <property type="project" value="UniProtKB-SubCell"/>
</dbReference>
<dbReference type="SUPFAM" id="SSF103473">
    <property type="entry name" value="MFS general substrate transporter"/>
    <property type="match status" value="1"/>
</dbReference>
<evidence type="ECO:0000259" key="9">
    <source>
        <dbReference type="Pfam" id="PF12832"/>
    </source>
</evidence>
<dbReference type="PANTHER" id="PTHR23522">
    <property type="entry name" value="BLL5896 PROTEIN"/>
    <property type="match status" value="1"/>
</dbReference>
<keyword evidence="7 8" id="KW-0472">Membrane</keyword>
<evidence type="ECO:0000256" key="2">
    <source>
        <dbReference type="ARBA" id="ARBA00022448"/>
    </source>
</evidence>
<organism evidence="10 11">
    <name type="scientific">Aggregatibacter actinomycetemcomitans serotype e str. SC1083</name>
    <dbReference type="NCBI Taxonomy" id="907488"/>
    <lineage>
        <taxon>Bacteria</taxon>
        <taxon>Pseudomonadati</taxon>
        <taxon>Pseudomonadota</taxon>
        <taxon>Gammaproteobacteria</taxon>
        <taxon>Pasteurellales</taxon>
        <taxon>Pasteurellaceae</taxon>
        <taxon>Aggregatibacter</taxon>
    </lineage>
</organism>
<keyword evidence="4" id="KW-0997">Cell inner membrane</keyword>
<dbReference type="NCBIfam" id="NF037955">
    <property type="entry name" value="mfs"/>
    <property type="match status" value="1"/>
</dbReference>
<protein>
    <submittedName>
        <fullName evidence="10">Probable 3-phenylpropionic acid transporter</fullName>
    </submittedName>
</protein>
<keyword evidence="5 8" id="KW-0812">Transmembrane</keyword>
<dbReference type="AlphaFoldDB" id="G4AAF2"/>
<dbReference type="PIRSF" id="PIRSF004925">
    <property type="entry name" value="HcaT"/>
    <property type="match status" value="1"/>
</dbReference>
<accession>G4AAF2</accession>
<feature type="transmembrane region" description="Helical" evidence="8">
    <location>
        <begin position="292"/>
        <end position="309"/>
    </location>
</feature>
<feature type="transmembrane region" description="Helical" evidence="8">
    <location>
        <begin position="358"/>
        <end position="375"/>
    </location>
</feature>
<feature type="transmembrane region" description="Helical" evidence="8">
    <location>
        <begin position="160"/>
        <end position="177"/>
    </location>
</feature>
<feature type="transmembrane region" description="Helical" evidence="8">
    <location>
        <begin position="270"/>
        <end position="286"/>
    </location>
</feature>
<keyword evidence="6 8" id="KW-1133">Transmembrane helix</keyword>
<keyword evidence="3" id="KW-1003">Cell membrane</keyword>
<sequence>MPVRPFTWLALSFFGYYCAYGVFMPFFPVWMKSQQYGGEMIGMVLASAYVFRFVGGLFFSGLIKRASQLINSLRLLALASALIMAGLSFVAENFWLLFSAIGLFAMVNAAGMPITDSLASTWQRQIQLDYGKARLIGSLAFVVGVTLFGNVIGFFGEQNIVWILTALLLAYTLMQCVSPTIPPQDEQSAHAAVEVRYWDLLKNKTTLRVLLASSLIQGSHAAYYVYSVLYWTGLGISVSQTSLLWGLAVVAEILLFFFSRRLLQNWKVSTIFHLATAACIARWLGIAATDEIWLIAILQLLHSLTYATAHYAMVRYITTQPQPHISKLQALYNGVSNSAMVAILTALSGVIYPHSASMTFILMALVAAAAFVVTPRKVEAFLVKQGQL</sequence>
<feature type="transmembrane region" description="Helical" evidence="8">
    <location>
        <begin position="97"/>
        <end position="114"/>
    </location>
</feature>
<evidence type="ECO:0000256" key="1">
    <source>
        <dbReference type="ARBA" id="ARBA00004429"/>
    </source>
</evidence>
<dbReference type="GO" id="GO:0015528">
    <property type="term" value="F:lactose:proton symporter activity"/>
    <property type="evidence" value="ECO:0007669"/>
    <property type="project" value="TreeGrafter"/>
</dbReference>
<feature type="transmembrane region" description="Helical" evidence="8">
    <location>
        <begin position="135"/>
        <end position="154"/>
    </location>
</feature>
<feature type="transmembrane region" description="Helical" evidence="8">
    <location>
        <begin position="75"/>
        <end position="91"/>
    </location>
</feature>
<evidence type="ECO:0000256" key="6">
    <source>
        <dbReference type="ARBA" id="ARBA00022989"/>
    </source>
</evidence>
<dbReference type="Pfam" id="PF12832">
    <property type="entry name" value="MFS_1_like"/>
    <property type="match status" value="1"/>
</dbReference>
<feature type="transmembrane region" description="Helical" evidence="8">
    <location>
        <begin position="206"/>
        <end position="226"/>
    </location>
</feature>
<dbReference type="NCBIfam" id="NF008346">
    <property type="entry name" value="PRK11128.1"/>
    <property type="match status" value="1"/>
</dbReference>
<dbReference type="RefSeq" id="WP_005558824.1">
    <property type="nucleotide sequence ID" value="NZ_AEJM01000036.1"/>
</dbReference>
<dbReference type="InterPro" id="IPR036259">
    <property type="entry name" value="MFS_trans_sf"/>
</dbReference>
<comment type="caution">
    <text evidence="10">The sequence shown here is derived from an EMBL/GenBank/DDBJ whole genome shotgun (WGS) entry which is preliminary data.</text>
</comment>
<dbReference type="EMBL" id="AEJM01000036">
    <property type="protein sequence ID" value="EGY33264.1"/>
    <property type="molecule type" value="Genomic_DNA"/>
</dbReference>
<dbReference type="InterPro" id="IPR024989">
    <property type="entry name" value="MFS_assoc_dom"/>
</dbReference>
<evidence type="ECO:0000256" key="7">
    <source>
        <dbReference type="ARBA" id="ARBA00023136"/>
    </source>
</evidence>
<reference evidence="10 11" key="1">
    <citation type="submission" date="2010-10" db="EMBL/GenBank/DDBJ databases">
        <authorList>
            <person name="Chen C."/>
            <person name="Kittichotirat W."/>
            <person name="Asikainen S."/>
            <person name="Bumgarner R."/>
        </authorList>
    </citation>
    <scope>NUCLEOTIDE SEQUENCE [LARGE SCALE GENOMIC DNA]</scope>
    <source>
        <strain evidence="10 11">SC1083</strain>
    </source>
</reference>
<dbReference type="Gene3D" id="1.20.1250.20">
    <property type="entry name" value="MFS general substrate transporter like domains"/>
    <property type="match status" value="2"/>
</dbReference>
<feature type="transmembrane region" description="Helical" evidence="8">
    <location>
        <begin position="330"/>
        <end position="352"/>
    </location>
</feature>
<feature type="transmembrane region" description="Helical" evidence="8">
    <location>
        <begin position="40"/>
        <end position="63"/>
    </location>
</feature>
<dbReference type="PATRIC" id="fig|907488.3.peg.1796"/>
<proteinExistence type="predicted"/>
<dbReference type="InterPro" id="IPR026032">
    <property type="entry name" value="HcaT-like"/>
</dbReference>
<keyword evidence="2" id="KW-0813">Transport</keyword>